<evidence type="ECO:0000313" key="3">
    <source>
        <dbReference type="Proteomes" id="UP000008711"/>
    </source>
</evidence>
<name>A0A0Q5VWJ6_DROER</name>
<feature type="signal peptide" evidence="1">
    <location>
        <begin position="1"/>
        <end position="20"/>
    </location>
</feature>
<proteinExistence type="predicted"/>
<protein>
    <submittedName>
        <fullName evidence="2">Uncharacterized protein</fullName>
    </submittedName>
</protein>
<dbReference type="OrthoDB" id="7863306at2759"/>
<organism evidence="2 3">
    <name type="scientific">Drosophila erecta</name>
    <name type="common">Fruit fly</name>
    <dbReference type="NCBI Taxonomy" id="7220"/>
    <lineage>
        <taxon>Eukaryota</taxon>
        <taxon>Metazoa</taxon>
        <taxon>Ecdysozoa</taxon>
        <taxon>Arthropoda</taxon>
        <taxon>Hexapoda</taxon>
        <taxon>Insecta</taxon>
        <taxon>Pterygota</taxon>
        <taxon>Neoptera</taxon>
        <taxon>Endopterygota</taxon>
        <taxon>Diptera</taxon>
        <taxon>Brachycera</taxon>
        <taxon>Muscomorpha</taxon>
        <taxon>Ephydroidea</taxon>
        <taxon>Drosophilidae</taxon>
        <taxon>Drosophila</taxon>
        <taxon>Sophophora</taxon>
    </lineage>
</organism>
<dbReference type="EMBL" id="CH954179">
    <property type="protein sequence ID" value="KQS62571.1"/>
    <property type="molecule type" value="Genomic_DNA"/>
</dbReference>
<keyword evidence="1" id="KW-0732">Signal</keyword>
<dbReference type="AlphaFoldDB" id="A0A0Q5VWJ6"/>
<keyword evidence="3" id="KW-1185">Reference proteome</keyword>
<reference evidence="2 3" key="2">
    <citation type="journal article" date="2008" name="Bioinformatics">
        <title>Assembly reconciliation.</title>
        <authorList>
            <person name="Zimin A.V."/>
            <person name="Smith D.R."/>
            <person name="Sutton G."/>
            <person name="Yorke J.A."/>
        </authorList>
    </citation>
    <scope>NUCLEOTIDE SEQUENCE [LARGE SCALE GENOMIC DNA]</scope>
    <source>
        <strain evidence="2 3">TSC#14021-0224.01</strain>
    </source>
</reference>
<dbReference type="KEGG" id="der:26526006"/>
<feature type="chain" id="PRO_5006266256" evidence="1">
    <location>
        <begin position="21"/>
        <end position="137"/>
    </location>
</feature>
<gene>
    <name evidence="2" type="primary">Dere\GG26182</name>
    <name evidence="2" type="synonym">GG26182</name>
    <name evidence="2" type="ORF">Dere_GG26182</name>
</gene>
<dbReference type="Proteomes" id="UP000008711">
    <property type="component" value="Unassembled WGS sequence"/>
</dbReference>
<accession>A0A0Q5VWJ6</accession>
<sequence>MIRKYLVLILVLGFLDLTFSSSGLCEDGFLFNPKRRRCEPQPPIQASPNCRPGTHWIPEKKFCIKFRQVISGYYPVKPEESTENLKCPKGFVSMGIMCVKELNNKKPSSVELKDGLELDLNDDFKIVIKDKKPTTPK</sequence>
<evidence type="ECO:0000313" key="2">
    <source>
        <dbReference type="EMBL" id="KQS62571.1"/>
    </source>
</evidence>
<evidence type="ECO:0000256" key="1">
    <source>
        <dbReference type="SAM" id="SignalP"/>
    </source>
</evidence>
<reference evidence="2 3" key="1">
    <citation type="journal article" date="2007" name="Nature">
        <title>Evolution of genes and genomes on the Drosophila phylogeny.</title>
        <authorList>
            <consortium name="Drosophila 12 Genomes Consortium"/>
            <person name="Clark A.G."/>
            <person name="Eisen M.B."/>
            <person name="Smith D.R."/>
            <person name="Bergman C.M."/>
            <person name="Oliver B."/>
            <person name="Markow T.A."/>
            <person name="Kaufman T.C."/>
            <person name="Kellis M."/>
            <person name="Gelbart W."/>
            <person name="Iyer V.N."/>
            <person name="Pollard D.A."/>
            <person name="Sackton T.B."/>
            <person name="Larracuente A.M."/>
            <person name="Singh N.D."/>
            <person name="Abad J.P."/>
            <person name="Abt D.N."/>
            <person name="Adryan B."/>
            <person name="Aguade M."/>
            <person name="Akashi H."/>
            <person name="Anderson W.W."/>
            <person name="Aquadro C.F."/>
            <person name="Ardell D.H."/>
            <person name="Arguello R."/>
            <person name="Artieri C.G."/>
            <person name="Barbash D.A."/>
            <person name="Barker D."/>
            <person name="Barsanti P."/>
            <person name="Batterham P."/>
            <person name="Batzoglou S."/>
            <person name="Begun D."/>
            <person name="Bhutkar A."/>
            <person name="Blanco E."/>
            <person name="Bosak S.A."/>
            <person name="Bradley R.K."/>
            <person name="Brand A.D."/>
            <person name="Brent M.R."/>
            <person name="Brooks A.N."/>
            <person name="Brown R.H."/>
            <person name="Butlin R.K."/>
            <person name="Caggese C."/>
            <person name="Calvi B.R."/>
            <person name="Bernardo de Carvalho A."/>
            <person name="Caspi A."/>
            <person name="Castrezana S."/>
            <person name="Celniker S.E."/>
            <person name="Chang J.L."/>
            <person name="Chapple C."/>
            <person name="Chatterji S."/>
            <person name="Chinwalla A."/>
            <person name="Civetta A."/>
            <person name="Clifton S.W."/>
            <person name="Comeron J.M."/>
            <person name="Costello J.C."/>
            <person name="Coyne J.A."/>
            <person name="Daub J."/>
            <person name="David R.G."/>
            <person name="Delcher A.L."/>
            <person name="Delehaunty K."/>
            <person name="Do C.B."/>
            <person name="Ebling H."/>
            <person name="Edwards K."/>
            <person name="Eickbush T."/>
            <person name="Evans J.D."/>
            <person name="Filipski A."/>
            <person name="Findeiss S."/>
            <person name="Freyhult E."/>
            <person name="Fulton L."/>
            <person name="Fulton R."/>
            <person name="Garcia A.C."/>
            <person name="Gardiner A."/>
            <person name="Garfield D.A."/>
            <person name="Garvin B.E."/>
            <person name="Gibson G."/>
            <person name="Gilbert D."/>
            <person name="Gnerre S."/>
            <person name="Godfrey J."/>
            <person name="Good R."/>
            <person name="Gotea V."/>
            <person name="Gravely B."/>
            <person name="Greenberg A.J."/>
            <person name="Griffiths-Jones S."/>
            <person name="Gross S."/>
            <person name="Guigo R."/>
            <person name="Gustafson E.A."/>
            <person name="Haerty W."/>
            <person name="Hahn M.W."/>
            <person name="Halligan D.L."/>
            <person name="Halpern A.L."/>
            <person name="Halter G.M."/>
            <person name="Han M.V."/>
            <person name="Heger A."/>
            <person name="Hillier L."/>
            <person name="Hinrichs A.S."/>
            <person name="Holmes I."/>
            <person name="Hoskins R.A."/>
            <person name="Hubisz M.J."/>
            <person name="Hultmark D."/>
            <person name="Huntley M.A."/>
            <person name="Jaffe D.B."/>
            <person name="Jagadeeshan S."/>
            <person name="Jeck W.R."/>
            <person name="Johnson J."/>
            <person name="Jones C.D."/>
            <person name="Jordan W.C."/>
            <person name="Karpen G.H."/>
            <person name="Kataoka E."/>
            <person name="Keightley P.D."/>
            <person name="Kheradpour P."/>
            <person name="Kirkness E.F."/>
            <person name="Koerich L.B."/>
            <person name="Kristiansen K."/>
            <person name="Kudrna D."/>
            <person name="Kulathinal R.J."/>
            <person name="Kumar S."/>
            <person name="Kwok R."/>
            <person name="Lander E."/>
            <person name="Langley C.H."/>
            <person name="Lapoint R."/>
            <person name="Lazzaro B.P."/>
            <person name="Lee S.J."/>
            <person name="Levesque L."/>
            <person name="Li R."/>
            <person name="Lin C.F."/>
            <person name="Lin M.F."/>
            <person name="Lindblad-Toh K."/>
            <person name="Llopart A."/>
            <person name="Long M."/>
            <person name="Low L."/>
            <person name="Lozovsky E."/>
            <person name="Lu J."/>
            <person name="Luo M."/>
            <person name="Machado C.A."/>
            <person name="Makalowski W."/>
            <person name="Marzo M."/>
            <person name="Matsuda M."/>
            <person name="Matzkin L."/>
            <person name="McAllister B."/>
            <person name="McBride C.S."/>
            <person name="McKernan B."/>
            <person name="McKernan K."/>
            <person name="Mendez-Lago M."/>
            <person name="Minx P."/>
            <person name="Mollenhauer M.U."/>
            <person name="Montooth K."/>
            <person name="Mount S.M."/>
            <person name="Mu X."/>
            <person name="Myers E."/>
            <person name="Negre B."/>
            <person name="Newfeld S."/>
            <person name="Nielsen R."/>
            <person name="Noor M.A."/>
            <person name="O'Grady P."/>
            <person name="Pachter L."/>
            <person name="Papaceit M."/>
            <person name="Parisi M.J."/>
            <person name="Parisi M."/>
            <person name="Parts L."/>
            <person name="Pedersen J.S."/>
            <person name="Pesole G."/>
            <person name="Phillippy A.M."/>
            <person name="Ponting C.P."/>
            <person name="Pop M."/>
            <person name="Porcelli D."/>
            <person name="Powell J.R."/>
            <person name="Prohaska S."/>
            <person name="Pruitt K."/>
            <person name="Puig M."/>
            <person name="Quesneville H."/>
            <person name="Ram K.R."/>
            <person name="Rand D."/>
            <person name="Rasmussen M.D."/>
            <person name="Reed L.K."/>
            <person name="Reenan R."/>
            <person name="Reily A."/>
            <person name="Remington K.A."/>
            <person name="Rieger T.T."/>
            <person name="Ritchie M.G."/>
            <person name="Robin C."/>
            <person name="Rogers Y.H."/>
            <person name="Rohde C."/>
            <person name="Rozas J."/>
            <person name="Rubenfield M.J."/>
            <person name="Ruiz A."/>
            <person name="Russo S."/>
            <person name="Salzberg S.L."/>
            <person name="Sanchez-Gracia A."/>
            <person name="Saranga D.J."/>
            <person name="Sato H."/>
            <person name="Schaeffer S.W."/>
            <person name="Schatz M.C."/>
            <person name="Schlenke T."/>
            <person name="Schwartz R."/>
            <person name="Segarra C."/>
            <person name="Singh R.S."/>
            <person name="Sirot L."/>
            <person name="Sirota M."/>
            <person name="Sisneros N.B."/>
            <person name="Smith C.D."/>
            <person name="Smith T.F."/>
            <person name="Spieth J."/>
            <person name="Stage D.E."/>
            <person name="Stark A."/>
            <person name="Stephan W."/>
            <person name="Strausberg R.L."/>
            <person name="Strempel S."/>
            <person name="Sturgill D."/>
            <person name="Sutton G."/>
            <person name="Sutton G.G."/>
            <person name="Tao W."/>
            <person name="Teichmann S."/>
            <person name="Tobari Y.N."/>
            <person name="Tomimura Y."/>
            <person name="Tsolas J.M."/>
            <person name="Valente V.L."/>
            <person name="Venter E."/>
            <person name="Venter J.C."/>
            <person name="Vicario S."/>
            <person name="Vieira F.G."/>
            <person name="Vilella A.J."/>
            <person name="Villasante A."/>
            <person name="Walenz B."/>
            <person name="Wang J."/>
            <person name="Wasserman M."/>
            <person name="Watts T."/>
            <person name="Wilson D."/>
            <person name="Wilson R.K."/>
            <person name="Wing R.A."/>
            <person name="Wolfner M.F."/>
            <person name="Wong A."/>
            <person name="Wong G.K."/>
            <person name="Wu C.I."/>
            <person name="Wu G."/>
            <person name="Yamamoto D."/>
            <person name="Yang H.P."/>
            <person name="Yang S.P."/>
            <person name="Yorke J.A."/>
            <person name="Yoshida K."/>
            <person name="Zdobnov E."/>
            <person name="Zhang P."/>
            <person name="Zhang Y."/>
            <person name="Zimin A.V."/>
            <person name="Baldwin J."/>
            <person name="Abdouelleil A."/>
            <person name="Abdulkadir J."/>
            <person name="Abebe A."/>
            <person name="Abera B."/>
            <person name="Abreu J."/>
            <person name="Acer S.C."/>
            <person name="Aftuck L."/>
            <person name="Alexander A."/>
            <person name="An P."/>
            <person name="Anderson E."/>
            <person name="Anderson S."/>
            <person name="Arachi H."/>
            <person name="Azer M."/>
            <person name="Bachantsang P."/>
            <person name="Barry A."/>
            <person name="Bayul T."/>
            <person name="Berlin A."/>
            <person name="Bessette D."/>
            <person name="Bloom T."/>
            <person name="Blye J."/>
            <person name="Boguslavskiy L."/>
            <person name="Bonnet C."/>
            <person name="Boukhgalter B."/>
            <person name="Bourzgui I."/>
            <person name="Brown A."/>
            <person name="Cahill P."/>
            <person name="Channer S."/>
            <person name="Cheshatsang Y."/>
            <person name="Chuda L."/>
            <person name="Citroen M."/>
            <person name="Collymore A."/>
            <person name="Cooke P."/>
            <person name="Costello M."/>
            <person name="D'Aco K."/>
            <person name="Daza R."/>
            <person name="De Haan G."/>
            <person name="DeGray S."/>
            <person name="DeMaso C."/>
            <person name="Dhargay N."/>
            <person name="Dooley K."/>
            <person name="Dooley E."/>
            <person name="Doricent M."/>
            <person name="Dorje P."/>
            <person name="Dorjee K."/>
            <person name="Dupes A."/>
            <person name="Elong R."/>
            <person name="Falk J."/>
            <person name="Farina A."/>
            <person name="Faro S."/>
            <person name="Ferguson D."/>
            <person name="Fisher S."/>
            <person name="Foley C.D."/>
            <person name="Franke A."/>
            <person name="Friedrich D."/>
            <person name="Gadbois L."/>
            <person name="Gearin G."/>
            <person name="Gearin C.R."/>
            <person name="Giannoukos G."/>
            <person name="Goode T."/>
            <person name="Graham J."/>
            <person name="Grandbois E."/>
            <person name="Grewal S."/>
            <person name="Gyaltsen K."/>
            <person name="Hafez N."/>
            <person name="Hagos B."/>
            <person name="Hall J."/>
            <person name="Henson C."/>
            <person name="Hollinger A."/>
            <person name="Honan T."/>
            <person name="Huard M.D."/>
            <person name="Hughes L."/>
            <person name="Hurhula B."/>
            <person name="Husby M.E."/>
            <person name="Kamat A."/>
            <person name="Kanga B."/>
            <person name="Kashin S."/>
            <person name="Khazanovich D."/>
            <person name="Kisner P."/>
            <person name="Lance K."/>
            <person name="Lara M."/>
            <person name="Lee W."/>
            <person name="Lennon N."/>
            <person name="Letendre F."/>
            <person name="LeVine R."/>
            <person name="Lipovsky A."/>
            <person name="Liu X."/>
            <person name="Liu J."/>
            <person name="Liu S."/>
            <person name="Lokyitsang T."/>
            <person name="Lokyitsang Y."/>
            <person name="Lubonja R."/>
            <person name="Lui A."/>
            <person name="MacDonald P."/>
            <person name="Magnisalis V."/>
            <person name="Maru K."/>
            <person name="Matthews C."/>
            <person name="McCusker W."/>
            <person name="McDonough S."/>
            <person name="Mehta T."/>
            <person name="Meldrim J."/>
            <person name="Meneus L."/>
            <person name="Mihai O."/>
            <person name="Mihalev A."/>
            <person name="Mihova T."/>
            <person name="Mittelman R."/>
            <person name="Mlenga V."/>
            <person name="Montmayeur A."/>
            <person name="Mulrain L."/>
            <person name="Navidi A."/>
            <person name="Naylor J."/>
            <person name="Negash T."/>
            <person name="Nguyen T."/>
            <person name="Nguyen N."/>
            <person name="Nicol R."/>
            <person name="Norbu C."/>
            <person name="Norbu N."/>
            <person name="Novod N."/>
            <person name="O'Neill B."/>
            <person name="Osman S."/>
            <person name="Markiewicz E."/>
            <person name="Oyono O.L."/>
            <person name="Patti C."/>
            <person name="Phunkhang P."/>
            <person name="Pierre F."/>
            <person name="Priest M."/>
            <person name="Raghuraman S."/>
            <person name="Rege F."/>
            <person name="Reyes R."/>
            <person name="Rise C."/>
            <person name="Rogov P."/>
            <person name="Ross K."/>
            <person name="Ryan E."/>
            <person name="Settipalli S."/>
            <person name="Shea T."/>
            <person name="Sherpa N."/>
            <person name="Shi L."/>
            <person name="Shih D."/>
            <person name="Sparrow T."/>
            <person name="Spaulding J."/>
            <person name="Stalker J."/>
            <person name="Stange-Thomann N."/>
            <person name="Stavropoulos S."/>
            <person name="Stone C."/>
            <person name="Strader C."/>
            <person name="Tesfaye S."/>
            <person name="Thomson T."/>
            <person name="Thoulutsang Y."/>
            <person name="Thoulutsang D."/>
            <person name="Topham K."/>
            <person name="Topping I."/>
            <person name="Tsamla T."/>
            <person name="Vassiliev H."/>
            <person name="Vo A."/>
            <person name="Wangchuk T."/>
            <person name="Wangdi T."/>
            <person name="Weiand M."/>
            <person name="Wilkinson J."/>
            <person name="Wilson A."/>
            <person name="Yadav S."/>
            <person name="Young G."/>
            <person name="Yu Q."/>
            <person name="Zembek L."/>
            <person name="Zhong D."/>
            <person name="Zimmer A."/>
            <person name="Zwirko Z."/>
            <person name="Jaffe D.B."/>
            <person name="Alvarez P."/>
            <person name="Brockman W."/>
            <person name="Butler J."/>
            <person name="Chin C."/>
            <person name="Gnerre S."/>
            <person name="Grabherr M."/>
            <person name="Kleber M."/>
            <person name="Mauceli E."/>
            <person name="MacCallum I."/>
        </authorList>
    </citation>
    <scope>NUCLEOTIDE SEQUENCE [LARGE SCALE GENOMIC DNA]</scope>
    <source>
        <strain evidence="2 3">TSC#14021-0224.01</strain>
    </source>
</reference>